<keyword evidence="8" id="KW-0539">Nucleus</keyword>
<dbReference type="PANTHER" id="PTHR12396:SF0">
    <property type="entry name" value="METHYL-CPG BINDING DOMAIN PROTEIN-LIKE, ISOFORM C"/>
    <property type="match status" value="1"/>
</dbReference>
<keyword evidence="5" id="KW-0805">Transcription regulation</keyword>
<dbReference type="Pfam" id="PF01429">
    <property type="entry name" value="MBD"/>
    <property type="match status" value="1"/>
</dbReference>
<dbReference type="OrthoDB" id="10072024at2759"/>
<keyword evidence="6" id="KW-0238">DNA-binding</keyword>
<proteinExistence type="predicted"/>
<evidence type="ECO:0000256" key="4">
    <source>
        <dbReference type="ARBA" id="ARBA00022833"/>
    </source>
</evidence>
<comment type="caution">
    <text evidence="12">The sequence shown here is derived from an EMBL/GenBank/DDBJ whole genome shotgun (WGS) entry which is preliminary data.</text>
</comment>
<evidence type="ECO:0000256" key="1">
    <source>
        <dbReference type="ARBA" id="ARBA00004123"/>
    </source>
</evidence>
<evidence type="ECO:0000259" key="10">
    <source>
        <dbReference type="PROSITE" id="PS50982"/>
    </source>
</evidence>
<sequence>MQPQSLKLTIKLKIDNSGNNSSPNVDGPSNVAREPDDSSSFNPLNNPSTNSKDEEVDLSCTDVRENHCTEDKEQNEISKYQLVVYDPSINGSTNGSVETSASRDSIVRRASRAHPFASVGAFTVQCSNCFKWRVLPTKEKYEEIREHITEQPFFCETGREWRPEISCDDPPDITQDGSRLWAIDKPNIAQPPPGWQRLLRIRAEGGSKFADVYYASPSGKKLRSMVEVQRYLNEHPEYIKEGVSLSRFSFQTPKPLRDNYLRKRPAQDALNNDTGANGISQVQPISWVGPEVDKDLQLSGPGPDYSKSRGSNPEFRSTKKKGLKRALSEQSCNADLGESCEL</sequence>
<dbReference type="PANTHER" id="PTHR12396">
    <property type="entry name" value="METHYL-CPG BINDING PROTEIN, MBD"/>
    <property type="match status" value="1"/>
</dbReference>
<evidence type="ECO:0000256" key="3">
    <source>
        <dbReference type="ARBA" id="ARBA00022771"/>
    </source>
</evidence>
<feature type="region of interest" description="Disordered" evidence="9">
    <location>
        <begin position="13"/>
        <end position="58"/>
    </location>
</feature>
<evidence type="ECO:0000256" key="7">
    <source>
        <dbReference type="ARBA" id="ARBA00023163"/>
    </source>
</evidence>
<dbReference type="GO" id="GO:0008270">
    <property type="term" value="F:zinc ion binding"/>
    <property type="evidence" value="ECO:0007669"/>
    <property type="project" value="UniProtKB-KW"/>
</dbReference>
<dbReference type="InterPro" id="IPR001739">
    <property type="entry name" value="Methyl_CpG_DNA-bd"/>
</dbReference>
<dbReference type="SMART" id="SM00391">
    <property type="entry name" value="MBD"/>
    <property type="match status" value="1"/>
</dbReference>
<gene>
    <name evidence="12" type="ORF">STAS_30170</name>
</gene>
<dbReference type="EMBL" id="BKCP01010437">
    <property type="protein sequence ID" value="GER52696.1"/>
    <property type="molecule type" value="Genomic_DNA"/>
</dbReference>
<dbReference type="Gene3D" id="3.30.40.100">
    <property type="match status" value="1"/>
</dbReference>
<feature type="region of interest" description="Disordered" evidence="9">
    <location>
        <begin position="292"/>
        <end position="342"/>
    </location>
</feature>
<dbReference type="InterPro" id="IPR016177">
    <property type="entry name" value="DNA-bd_dom_sf"/>
</dbReference>
<evidence type="ECO:0000256" key="9">
    <source>
        <dbReference type="SAM" id="MobiDB-lite"/>
    </source>
</evidence>
<evidence type="ECO:0000313" key="13">
    <source>
        <dbReference type="Proteomes" id="UP000325081"/>
    </source>
</evidence>
<dbReference type="AlphaFoldDB" id="A0A5A7R5K9"/>
<feature type="domain" description="CW-type" evidence="11">
    <location>
        <begin position="116"/>
        <end position="175"/>
    </location>
</feature>
<dbReference type="GO" id="GO:0003677">
    <property type="term" value="F:DNA binding"/>
    <property type="evidence" value="ECO:0007669"/>
    <property type="project" value="UniProtKB-KW"/>
</dbReference>
<dbReference type="GO" id="GO:0000118">
    <property type="term" value="C:histone deacetylase complex"/>
    <property type="evidence" value="ECO:0007669"/>
    <property type="project" value="UniProtKB-ARBA"/>
</dbReference>
<accession>A0A5A7R5K9</accession>
<keyword evidence="13" id="KW-1185">Reference proteome</keyword>
<keyword evidence="3" id="KW-0863">Zinc-finger</keyword>
<dbReference type="PROSITE" id="PS51050">
    <property type="entry name" value="ZF_CW"/>
    <property type="match status" value="1"/>
</dbReference>
<reference evidence="13" key="1">
    <citation type="journal article" date="2019" name="Curr. Biol.">
        <title>Genome Sequence of Striga asiatica Provides Insight into the Evolution of Plant Parasitism.</title>
        <authorList>
            <person name="Yoshida S."/>
            <person name="Kim S."/>
            <person name="Wafula E.K."/>
            <person name="Tanskanen J."/>
            <person name="Kim Y.M."/>
            <person name="Honaas L."/>
            <person name="Yang Z."/>
            <person name="Spallek T."/>
            <person name="Conn C.E."/>
            <person name="Ichihashi Y."/>
            <person name="Cheong K."/>
            <person name="Cui S."/>
            <person name="Der J.P."/>
            <person name="Gundlach H."/>
            <person name="Jiao Y."/>
            <person name="Hori C."/>
            <person name="Ishida J.K."/>
            <person name="Kasahara H."/>
            <person name="Kiba T."/>
            <person name="Kim M.S."/>
            <person name="Koo N."/>
            <person name="Laohavisit A."/>
            <person name="Lee Y.H."/>
            <person name="Lumba S."/>
            <person name="McCourt P."/>
            <person name="Mortimer J.C."/>
            <person name="Mutuku J.M."/>
            <person name="Nomura T."/>
            <person name="Sasaki-Sekimoto Y."/>
            <person name="Seto Y."/>
            <person name="Wang Y."/>
            <person name="Wakatake T."/>
            <person name="Sakakibara H."/>
            <person name="Demura T."/>
            <person name="Yamaguchi S."/>
            <person name="Yoneyama K."/>
            <person name="Manabe R.I."/>
            <person name="Nelson D.C."/>
            <person name="Schulman A.H."/>
            <person name="Timko M.P."/>
            <person name="dePamphilis C.W."/>
            <person name="Choi D."/>
            <person name="Shirasu K."/>
        </authorList>
    </citation>
    <scope>NUCLEOTIDE SEQUENCE [LARGE SCALE GENOMIC DNA]</scope>
    <source>
        <strain evidence="13">cv. UVA1</strain>
    </source>
</reference>
<dbReference type="SUPFAM" id="SSF54171">
    <property type="entry name" value="DNA-binding domain"/>
    <property type="match status" value="1"/>
</dbReference>
<feature type="domain" description="MBD" evidence="10">
    <location>
        <begin position="181"/>
        <end position="255"/>
    </location>
</feature>
<dbReference type="Pfam" id="PF07496">
    <property type="entry name" value="zf-CW"/>
    <property type="match status" value="1"/>
</dbReference>
<evidence type="ECO:0000256" key="6">
    <source>
        <dbReference type="ARBA" id="ARBA00023125"/>
    </source>
</evidence>
<dbReference type="InterPro" id="IPR011124">
    <property type="entry name" value="Znf_CW"/>
</dbReference>
<comment type="subcellular location">
    <subcellularLocation>
        <location evidence="1">Nucleus</location>
    </subcellularLocation>
</comment>
<dbReference type="Gene3D" id="3.30.890.10">
    <property type="entry name" value="Methyl-cpg-binding Protein 2, Chain A"/>
    <property type="match status" value="1"/>
</dbReference>
<dbReference type="Proteomes" id="UP000325081">
    <property type="component" value="Unassembled WGS sequence"/>
</dbReference>
<keyword evidence="7" id="KW-0804">Transcription</keyword>
<dbReference type="FunFam" id="3.30.890.10:FF:000012">
    <property type="entry name" value="Methyl-CpG-binding domain-containing protein 1"/>
    <property type="match status" value="1"/>
</dbReference>
<name>A0A5A7R5K9_STRAF</name>
<feature type="compositionally biased region" description="Polar residues" evidence="9">
    <location>
        <begin position="38"/>
        <end position="50"/>
    </location>
</feature>
<evidence type="ECO:0000259" key="11">
    <source>
        <dbReference type="PROSITE" id="PS51050"/>
    </source>
</evidence>
<keyword evidence="2" id="KW-0479">Metal-binding</keyword>
<dbReference type="CDD" id="cd01396">
    <property type="entry name" value="MeCP2_MBD"/>
    <property type="match status" value="1"/>
</dbReference>
<organism evidence="12 13">
    <name type="scientific">Striga asiatica</name>
    <name type="common">Asiatic witchweed</name>
    <name type="synonym">Buchnera asiatica</name>
    <dbReference type="NCBI Taxonomy" id="4170"/>
    <lineage>
        <taxon>Eukaryota</taxon>
        <taxon>Viridiplantae</taxon>
        <taxon>Streptophyta</taxon>
        <taxon>Embryophyta</taxon>
        <taxon>Tracheophyta</taxon>
        <taxon>Spermatophyta</taxon>
        <taxon>Magnoliopsida</taxon>
        <taxon>eudicotyledons</taxon>
        <taxon>Gunneridae</taxon>
        <taxon>Pentapetalae</taxon>
        <taxon>asterids</taxon>
        <taxon>lamiids</taxon>
        <taxon>Lamiales</taxon>
        <taxon>Orobanchaceae</taxon>
        <taxon>Buchnereae</taxon>
        <taxon>Striga</taxon>
    </lineage>
</organism>
<evidence type="ECO:0000256" key="5">
    <source>
        <dbReference type="ARBA" id="ARBA00023015"/>
    </source>
</evidence>
<protein>
    <submittedName>
        <fullName evidence="12">Methyl-CPG-binding domain protein 02</fullName>
    </submittedName>
</protein>
<keyword evidence="4" id="KW-0862">Zinc</keyword>
<evidence type="ECO:0000256" key="8">
    <source>
        <dbReference type="ARBA" id="ARBA00023242"/>
    </source>
</evidence>
<evidence type="ECO:0000313" key="12">
    <source>
        <dbReference type="EMBL" id="GER52696.1"/>
    </source>
</evidence>
<evidence type="ECO:0000256" key="2">
    <source>
        <dbReference type="ARBA" id="ARBA00022723"/>
    </source>
</evidence>
<dbReference type="PROSITE" id="PS50982">
    <property type="entry name" value="MBD"/>
    <property type="match status" value="1"/>
</dbReference>